<reference evidence="2 3" key="1">
    <citation type="submission" date="2019-07" db="EMBL/GenBank/DDBJ databases">
        <title>Whole genome shotgun sequence of Skermanella aerolata NBRC 106429.</title>
        <authorList>
            <person name="Hosoyama A."/>
            <person name="Uohara A."/>
            <person name="Ohji S."/>
            <person name="Ichikawa N."/>
        </authorList>
    </citation>
    <scope>NUCLEOTIDE SEQUENCE [LARGE SCALE GENOMIC DNA]</scope>
    <source>
        <strain evidence="2 3">NBRC 106429</strain>
    </source>
</reference>
<comment type="caution">
    <text evidence="2">The sequence shown here is derived from an EMBL/GenBank/DDBJ whole genome shotgun (WGS) entry which is preliminary data.</text>
</comment>
<keyword evidence="1" id="KW-0732">Signal</keyword>
<dbReference type="Proteomes" id="UP000321523">
    <property type="component" value="Unassembled WGS sequence"/>
</dbReference>
<feature type="chain" id="PRO_5022179180" evidence="1">
    <location>
        <begin position="23"/>
        <end position="357"/>
    </location>
</feature>
<dbReference type="RefSeq" id="WP_044430339.1">
    <property type="nucleotide sequence ID" value="NZ_BJYZ01000018.1"/>
</dbReference>
<protein>
    <submittedName>
        <fullName evidence="2">Uncharacterized protein</fullName>
    </submittedName>
</protein>
<proteinExistence type="predicted"/>
<dbReference type="EMBL" id="BJYZ01000018">
    <property type="protein sequence ID" value="GEO39787.1"/>
    <property type="molecule type" value="Genomic_DNA"/>
</dbReference>
<evidence type="ECO:0000313" key="3">
    <source>
        <dbReference type="Proteomes" id="UP000321523"/>
    </source>
</evidence>
<evidence type="ECO:0000313" key="2">
    <source>
        <dbReference type="EMBL" id="GEO39787.1"/>
    </source>
</evidence>
<evidence type="ECO:0000256" key="1">
    <source>
        <dbReference type="SAM" id="SignalP"/>
    </source>
</evidence>
<dbReference type="AlphaFoldDB" id="A0A512DTK0"/>
<feature type="signal peptide" evidence="1">
    <location>
        <begin position="1"/>
        <end position="22"/>
    </location>
</feature>
<keyword evidence="3" id="KW-1185">Reference proteome</keyword>
<dbReference type="OrthoDB" id="5343781at2"/>
<accession>A0A512DTK0</accession>
<sequence length="357" mass="37417">MKLRALMLATVAAASLSSPALAQIVSEVEGKVSELVPAGIAGTVPGDPTHHLKVFNTKVVMSDNTSISTPTREDISLPTLTTCNNAKIPGFAKRPAGGSMFGGTAIVTGTSLGGGYVNAETAFFEPAENVLLGQVTSVPVVNGETVNGKLEIDGTEIIVIGKKRGEQFPPPMDGATEIWNPCFPGKGVKNASFIDIPPDKLMKDTEAAAEGWFGDDGKFYAFLIEGNGSAGYQPLAVGAFRAQCRNRGAGRGLEWEIRGGVGHPVNIAGSLSIGQTVAGRGYVPYGIPTVNPLVDPGDARYGTFQIRADLIDNTVTACPATVLIRYQPTAAVQPPPVDNEAQPLQRFVQVRMAVDAR</sequence>
<organism evidence="2 3">
    <name type="scientific">Skermanella aerolata</name>
    <dbReference type="NCBI Taxonomy" id="393310"/>
    <lineage>
        <taxon>Bacteria</taxon>
        <taxon>Pseudomonadati</taxon>
        <taxon>Pseudomonadota</taxon>
        <taxon>Alphaproteobacteria</taxon>
        <taxon>Rhodospirillales</taxon>
        <taxon>Azospirillaceae</taxon>
        <taxon>Skermanella</taxon>
    </lineage>
</organism>
<gene>
    <name evidence="2" type="ORF">SAE02_39350</name>
</gene>
<name>A0A512DTK0_9PROT</name>